<keyword evidence="6 8" id="KW-0627">Porphyrin biosynthesis</keyword>
<feature type="binding site" evidence="8">
    <location>
        <begin position="101"/>
        <end position="103"/>
    </location>
    <ligand>
        <name>substrate</name>
    </ligand>
</feature>
<dbReference type="EMBL" id="JAPCID010000001">
    <property type="protein sequence ID" value="MDA0136031.1"/>
    <property type="molecule type" value="Genomic_DNA"/>
</dbReference>
<comment type="miscellaneous">
    <text evidence="8">During catalysis, the active site Cys acts as a nucleophile attacking the alpha-carbonyl group of tRNA-bound glutamate with the formation of a thioester intermediate between enzyme and glutamate, and the concomitant release of tRNA(Glu). The thioester intermediate is finally reduced by direct hydride transfer from NADPH, to form the product GSA.</text>
</comment>
<keyword evidence="14" id="KW-1185">Reference proteome</keyword>
<evidence type="ECO:0000313" key="13">
    <source>
        <dbReference type="EMBL" id="MDA0136031.1"/>
    </source>
</evidence>
<comment type="subunit">
    <text evidence="8">Homodimer.</text>
</comment>
<dbReference type="InterPro" id="IPR015896">
    <property type="entry name" value="4pyrrol_synth_GluRdtase_dimer"/>
</dbReference>
<feature type="binding site" evidence="8">
    <location>
        <position position="107"/>
    </location>
    <ligand>
        <name>substrate</name>
    </ligand>
</feature>
<dbReference type="Gene3D" id="3.40.50.720">
    <property type="entry name" value="NAD(P)-binding Rossmann-like Domain"/>
    <property type="match status" value="1"/>
</dbReference>
<reference evidence="13" key="1">
    <citation type="submission" date="2022-10" db="EMBL/GenBank/DDBJ databases">
        <title>The WGS of Solirubrobacter sp. CPCC 204708.</title>
        <authorList>
            <person name="Jiang Z."/>
        </authorList>
    </citation>
    <scope>NUCLEOTIDE SEQUENCE</scope>
    <source>
        <strain evidence="13">CPCC 204708</strain>
    </source>
</reference>
<evidence type="ECO:0000259" key="12">
    <source>
        <dbReference type="Pfam" id="PF05201"/>
    </source>
</evidence>
<dbReference type="NCBIfam" id="TIGR01035">
    <property type="entry name" value="hemA"/>
    <property type="match status" value="1"/>
</dbReference>
<feature type="binding site" evidence="8">
    <location>
        <begin position="176"/>
        <end position="181"/>
    </location>
    <ligand>
        <name>NADP(+)</name>
        <dbReference type="ChEBI" id="CHEBI:58349"/>
    </ligand>
</feature>
<dbReference type="InterPro" id="IPR006151">
    <property type="entry name" value="Shikm_DH/Glu-tRNA_Rdtase"/>
</dbReference>
<feature type="active site" description="Nucleophile" evidence="8">
    <location>
        <position position="50"/>
    </location>
</feature>
<organism evidence="13 14">
    <name type="scientific">Solirubrobacter deserti</name>
    <dbReference type="NCBI Taxonomy" id="2282478"/>
    <lineage>
        <taxon>Bacteria</taxon>
        <taxon>Bacillati</taxon>
        <taxon>Actinomycetota</taxon>
        <taxon>Thermoleophilia</taxon>
        <taxon>Solirubrobacterales</taxon>
        <taxon>Solirubrobacteraceae</taxon>
        <taxon>Solirubrobacter</taxon>
    </lineage>
</organism>
<feature type="binding site" evidence="8">
    <location>
        <position position="96"/>
    </location>
    <ligand>
        <name>substrate</name>
    </ligand>
</feature>
<protein>
    <recommendedName>
        <fullName evidence="3 8">Glutamyl-tRNA reductase</fullName>
        <shortName evidence="8">GluTR</shortName>
        <ecNumber evidence="3 8">1.2.1.70</ecNumber>
    </recommendedName>
</protein>
<evidence type="ECO:0000256" key="5">
    <source>
        <dbReference type="ARBA" id="ARBA00023002"/>
    </source>
</evidence>
<dbReference type="Gene3D" id="3.30.460.30">
    <property type="entry name" value="Glutamyl-tRNA reductase, N-terminal domain"/>
    <property type="match status" value="1"/>
</dbReference>
<feature type="binding site" evidence="8">
    <location>
        <begin position="49"/>
        <end position="52"/>
    </location>
    <ligand>
        <name>substrate</name>
    </ligand>
</feature>
<dbReference type="CDD" id="cd05213">
    <property type="entry name" value="NAD_bind_Glutamyl_tRNA_reduct"/>
    <property type="match status" value="1"/>
</dbReference>
<dbReference type="HAMAP" id="MF_00087">
    <property type="entry name" value="Glu_tRNA_reductase"/>
    <property type="match status" value="1"/>
</dbReference>
<dbReference type="InterPro" id="IPR000343">
    <property type="entry name" value="4pyrrol_synth_GluRdtase"/>
</dbReference>
<proteinExistence type="inferred from homology"/>
<evidence type="ECO:0000256" key="4">
    <source>
        <dbReference type="ARBA" id="ARBA00022857"/>
    </source>
</evidence>
<dbReference type="GO" id="GO:0008883">
    <property type="term" value="F:glutamyl-tRNA reductase activity"/>
    <property type="evidence" value="ECO:0007669"/>
    <property type="project" value="UniProtKB-EC"/>
</dbReference>
<keyword evidence="5 8" id="KW-0560">Oxidoreductase</keyword>
<dbReference type="Pfam" id="PF01488">
    <property type="entry name" value="Shikimate_DH"/>
    <property type="match status" value="1"/>
</dbReference>
<evidence type="ECO:0000313" key="14">
    <source>
        <dbReference type="Proteomes" id="UP001147700"/>
    </source>
</evidence>
<dbReference type="InterPro" id="IPR015895">
    <property type="entry name" value="4pyrrol_synth_GluRdtase_N"/>
</dbReference>
<dbReference type="InterPro" id="IPR036453">
    <property type="entry name" value="GluRdtase_dimer_dom_sf"/>
</dbReference>
<feature type="site" description="Important for activity" evidence="8">
    <location>
        <position position="86"/>
    </location>
</feature>
<dbReference type="PANTHER" id="PTHR43013">
    <property type="entry name" value="GLUTAMYL-TRNA REDUCTASE"/>
    <property type="match status" value="1"/>
</dbReference>
<evidence type="ECO:0000256" key="7">
    <source>
        <dbReference type="ARBA" id="ARBA00047464"/>
    </source>
</evidence>
<dbReference type="Pfam" id="PF00745">
    <property type="entry name" value="GlutR_dimer"/>
    <property type="match status" value="1"/>
</dbReference>
<dbReference type="RefSeq" id="WP_238931582.1">
    <property type="nucleotide sequence ID" value="NZ_JAPCID010000001.1"/>
</dbReference>
<comment type="domain">
    <text evidence="8">Possesses an unusual extended V-shaped dimeric structure with each monomer consisting of three distinct domains arranged along a curved 'spinal' alpha-helix. The N-terminal catalytic domain specifically recognizes the glutamate moiety of the substrate. The second domain is the NADPH-binding domain, and the third C-terminal domain is responsible for dimerization.</text>
</comment>
<dbReference type="PROSITE" id="PS00747">
    <property type="entry name" value="GLUTR"/>
    <property type="match status" value="1"/>
</dbReference>
<comment type="pathway">
    <text evidence="1 8 9">Porphyrin-containing compound metabolism; protoporphyrin-IX biosynthesis; 5-aminolevulinate from L-glutamyl-tRNA(Glu): step 1/2.</text>
</comment>
<feature type="domain" description="Glutamyl-tRNA reductase N-terminal" evidence="12">
    <location>
        <begin position="6"/>
        <end position="143"/>
    </location>
</feature>
<dbReference type="EC" id="1.2.1.70" evidence="3 8"/>
<feature type="domain" description="Quinate/shikimate 5-dehydrogenase/glutamyl-tRNA reductase" evidence="11">
    <location>
        <begin position="160"/>
        <end position="289"/>
    </location>
</feature>
<dbReference type="SUPFAM" id="SSF69742">
    <property type="entry name" value="Glutamyl tRNA-reductase catalytic, N-terminal domain"/>
    <property type="match status" value="1"/>
</dbReference>
<comment type="caution">
    <text evidence="13">The sequence shown here is derived from an EMBL/GenBank/DDBJ whole genome shotgun (WGS) entry which is preliminary data.</text>
</comment>
<feature type="domain" description="Tetrapyrrole biosynthesis glutamyl-tRNA reductase dimerisation" evidence="10">
    <location>
        <begin position="305"/>
        <end position="402"/>
    </location>
</feature>
<accession>A0ABT4RBX8</accession>
<evidence type="ECO:0000256" key="6">
    <source>
        <dbReference type="ARBA" id="ARBA00023244"/>
    </source>
</evidence>
<dbReference type="Proteomes" id="UP001147700">
    <property type="component" value="Unassembled WGS sequence"/>
</dbReference>
<comment type="catalytic activity">
    <reaction evidence="7 8 9">
        <text>(S)-4-amino-5-oxopentanoate + tRNA(Glu) + NADP(+) = L-glutamyl-tRNA(Glu) + NADPH + H(+)</text>
        <dbReference type="Rhea" id="RHEA:12344"/>
        <dbReference type="Rhea" id="RHEA-COMP:9663"/>
        <dbReference type="Rhea" id="RHEA-COMP:9680"/>
        <dbReference type="ChEBI" id="CHEBI:15378"/>
        <dbReference type="ChEBI" id="CHEBI:57501"/>
        <dbReference type="ChEBI" id="CHEBI:57783"/>
        <dbReference type="ChEBI" id="CHEBI:58349"/>
        <dbReference type="ChEBI" id="CHEBI:78442"/>
        <dbReference type="ChEBI" id="CHEBI:78520"/>
        <dbReference type="EC" id="1.2.1.70"/>
    </reaction>
</comment>
<dbReference type="InterPro" id="IPR036291">
    <property type="entry name" value="NAD(P)-bd_dom_sf"/>
</dbReference>
<gene>
    <name evidence="8 13" type="primary">hemA</name>
    <name evidence="13" type="ORF">OJ962_00865</name>
</gene>
<dbReference type="SUPFAM" id="SSF69075">
    <property type="entry name" value="Glutamyl tRNA-reductase dimerization domain"/>
    <property type="match status" value="1"/>
</dbReference>
<evidence type="ECO:0000259" key="11">
    <source>
        <dbReference type="Pfam" id="PF01488"/>
    </source>
</evidence>
<evidence type="ECO:0000259" key="10">
    <source>
        <dbReference type="Pfam" id="PF00745"/>
    </source>
</evidence>
<comment type="function">
    <text evidence="8">Catalyzes the NADPH-dependent reduction of glutamyl-tRNA(Glu) to glutamate 1-semialdehyde (GSA).</text>
</comment>
<comment type="similarity">
    <text evidence="2 8 9">Belongs to the glutamyl-tRNA reductase family.</text>
</comment>
<dbReference type="PIRSF" id="PIRSF000445">
    <property type="entry name" value="4pyrrol_synth_GluRdtase"/>
    <property type="match status" value="1"/>
</dbReference>
<keyword evidence="4 8" id="KW-0521">NADP</keyword>
<evidence type="ECO:0000256" key="2">
    <source>
        <dbReference type="ARBA" id="ARBA00005916"/>
    </source>
</evidence>
<dbReference type="PANTHER" id="PTHR43013:SF1">
    <property type="entry name" value="GLUTAMYL-TRNA REDUCTASE"/>
    <property type="match status" value="1"/>
</dbReference>
<dbReference type="SUPFAM" id="SSF51735">
    <property type="entry name" value="NAD(P)-binding Rossmann-fold domains"/>
    <property type="match status" value="1"/>
</dbReference>
<evidence type="ECO:0000256" key="9">
    <source>
        <dbReference type="RuleBase" id="RU000584"/>
    </source>
</evidence>
<dbReference type="InterPro" id="IPR036343">
    <property type="entry name" value="GluRdtase_N_sf"/>
</dbReference>
<dbReference type="InterPro" id="IPR018214">
    <property type="entry name" value="GluRdtase_CS"/>
</dbReference>
<dbReference type="Pfam" id="PF05201">
    <property type="entry name" value="GlutR_N"/>
    <property type="match status" value="1"/>
</dbReference>
<name>A0ABT4RBX8_9ACTN</name>
<sequence length="421" mass="45118">MELLALGASHKTADLAVRERLALLDGQIEPFLHELVALEGVTEAVALSTCNRTELYVVGESPEVAIQALPADVPLYSARNCDAARHLYRVVSGLDSMVVGEAEIQGQVKRAYERALAARTTGPLTNQLFRAALATGKRVRTETAISEGHASVATVAVDAARALIGELSQRHVVIVGAGETSEQVARAFHAHGVSTMFVANRHRDRAIALASRFGGESGGFDQLPDELERADVVVSSTASPHAIVGPEELDAVRGGRPLLIIDLAVPRDIDPACASVDGVTLLDMDALQRAVRGHLNVRKGEAVHAEAIVEEEIQTFAGWLGRLDVMPTLAALRGRGDAVVNELLAANAGRWESLSAKDEARVEALARAVVKRLLHEPTERVRTLDDEHRHARLKLLRELFGLEEDAASEAGEAAEVRRLAG</sequence>
<evidence type="ECO:0000256" key="1">
    <source>
        <dbReference type="ARBA" id="ARBA00005059"/>
    </source>
</evidence>
<evidence type="ECO:0000256" key="3">
    <source>
        <dbReference type="ARBA" id="ARBA00012970"/>
    </source>
</evidence>
<evidence type="ECO:0000256" key="8">
    <source>
        <dbReference type="HAMAP-Rule" id="MF_00087"/>
    </source>
</evidence>